<sequence>MTDFLIRHFVPRSEYTQDHRVRTRYGALSGGVGIGVNVLLFAGKLLAGLLSGSVAIMADAINNLSDAGSSVISLLGFKLAEKPADKDHPFGHGRTEYVAGLIVAFLIMLLGVQLGMSSLQKVLHPEPVNAGWLAVGILFFSILMKLWLFRFNRQVGRRIQSPAILATAQDSLNDVVATAAVLVATVVSALTPLELDGWMGLLVAAFILYSGIGVVKDTLDPLLGQAPDTALVNDISRTILGYEGVLGLHDLVVHNYGPGRIFASVHVEVSSSVDILVSHDRIDNIERDFAQKKGIFLVAHLDPLVVNDARINALRQLVLESARQVYAACSVHDFRAVLGESHSNLIFDVAVPIDCPLQNTELCHQIEEQVQKTDPHLYCVITVDRGYQTDYGAGC</sequence>
<dbReference type="PANTHER" id="PTHR43840:SF15">
    <property type="entry name" value="MITOCHONDRIAL METAL TRANSPORTER 1-RELATED"/>
    <property type="match status" value="1"/>
</dbReference>
<dbReference type="EMBL" id="FMHG01000001">
    <property type="protein sequence ID" value="SCJ36859.1"/>
    <property type="molecule type" value="Genomic_DNA"/>
</dbReference>
<dbReference type="GO" id="GO:0016020">
    <property type="term" value="C:membrane"/>
    <property type="evidence" value="ECO:0007669"/>
    <property type="project" value="UniProtKB-SubCell"/>
</dbReference>
<keyword evidence="3" id="KW-0813">Transport</keyword>
<dbReference type="SUPFAM" id="SSF161111">
    <property type="entry name" value="Cation efflux protein transmembrane domain-like"/>
    <property type="match status" value="1"/>
</dbReference>
<dbReference type="FunFam" id="1.20.1510.10:FF:000006">
    <property type="entry name" value="Divalent cation efflux transporter"/>
    <property type="match status" value="1"/>
</dbReference>
<evidence type="ECO:0000256" key="3">
    <source>
        <dbReference type="ARBA" id="ARBA00022448"/>
    </source>
</evidence>
<dbReference type="PANTHER" id="PTHR43840">
    <property type="entry name" value="MITOCHONDRIAL METAL TRANSPORTER 1-RELATED"/>
    <property type="match status" value="1"/>
</dbReference>
<dbReference type="InterPro" id="IPR027470">
    <property type="entry name" value="Cation_efflux_CTD"/>
</dbReference>
<evidence type="ECO:0000256" key="6">
    <source>
        <dbReference type="ARBA" id="ARBA00023136"/>
    </source>
</evidence>
<feature type="domain" description="Cation efflux protein transmembrane" evidence="8">
    <location>
        <begin position="33"/>
        <end position="223"/>
    </location>
</feature>
<evidence type="ECO:0000256" key="1">
    <source>
        <dbReference type="ARBA" id="ARBA00004141"/>
    </source>
</evidence>
<feature type="transmembrane region" description="Helical" evidence="7">
    <location>
        <begin position="172"/>
        <end position="191"/>
    </location>
</feature>
<dbReference type="GO" id="GO:0008324">
    <property type="term" value="F:monoatomic cation transmembrane transporter activity"/>
    <property type="evidence" value="ECO:0007669"/>
    <property type="project" value="InterPro"/>
</dbReference>
<feature type="transmembrane region" description="Helical" evidence="7">
    <location>
        <begin position="131"/>
        <end position="151"/>
    </location>
</feature>
<evidence type="ECO:0000256" key="2">
    <source>
        <dbReference type="ARBA" id="ARBA00008114"/>
    </source>
</evidence>
<reference evidence="10" key="1">
    <citation type="submission" date="2015-09" db="EMBL/GenBank/DDBJ databases">
        <authorList>
            <consortium name="Pathogen Informatics"/>
        </authorList>
    </citation>
    <scope>NUCLEOTIDE SEQUENCE</scope>
    <source>
        <strain evidence="10">2789STDY5834896</strain>
    </source>
</reference>
<feature type="domain" description="Cation efflux protein cytoplasmic" evidence="9">
    <location>
        <begin position="227"/>
        <end position="303"/>
    </location>
</feature>
<dbReference type="InterPro" id="IPR036837">
    <property type="entry name" value="Cation_efflux_CTD_sf"/>
</dbReference>
<protein>
    <submittedName>
        <fullName evidence="10">Ferrous-iron efflux pump FieF</fullName>
    </submittedName>
</protein>
<evidence type="ECO:0000256" key="4">
    <source>
        <dbReference type="ARBA" id="ARBA00022692"/>
    </source>
</evidence>
<feature type="transmembrane region" description="Helical" evidence="7">
    <location>
        <begin position="97"/>
        <end position="119"/>
    </location>
</feature>
<dbReference type="InterPro" id="IPR050291">
    <property type="entry name" value="CDF_Transporter"/>
</dbReference>
<evidence type="ECO:0000313" key="10">
    <source>
        <dbReference type="EMBL" id="SCJ36859.1"/>
    </source>
</evidence>
<dbReference type="Pfam" id="PF16916">
    <property type="entry name" value="ZT_dimer"/>
    <property type="match status" value="1"/>
</dbReference>
<organism evidence="10">
    <name type="scientific">uncultured Anaerotruncus sp</name>
    <dbReference type="NCBI Taxonomy" id="905011"/>
    <lineage>
        <taxon>Bacteria</taxon>
        <taxon>Bacillati</taxon>
        <taxon>Bacillota</taxon>
        <taxon>Clostridia</taxon>
        <taxon>Eubacteriales</taxon>
        <taxon>Oscillospiraceae</taxon>
        <taxon>Anaerotruncus</taxon>
        <taxon>environmental samples</taxon>
    </lineage>
</organism>
<evidence type="ECO:0000256" key="5">
    <source>
        <dbReference type="ARBA" id="ARBA00022989"/>
    </source>
</evidence>
<dbReference type="AlphaFoldDB" id="A0A1C6FUW6"/>
<dbReference type="SUPFAM" id="SSF160240">
    <property type="entry name" value="Cation efflux protein cytoplasmic domain-like"/>
    <property type="match status" value="1"/>
</dbReference>
<feature type="transmembrane region" description="Helical" evidence="7">
    <location>
        <begin position="53"/>
        <end position="77"/>
    </location>
</feature>
<dbReference type="NCBIfam" id="TIGR01297">
    <property type="entry name" value="CDF"/>
    <property type="match status" value="1"/>
</dbReference>
<keyword evidence="5 7" id="KW-1133">Transmembrane helix</keyword>
<comment type="subcellular location">
    <subcellularLocation>
        <location evidence="1">Membrane</location>
        <topology evidence="1">Multi-pass membrane protein</topology>
    </subcellularLocation>
</comment>
<dbReference type="Pfam" id="PF01545">
    <property type="entry name" value="Cation_efflux"/>
    <property type="match status" value="1"/>
</dbReference>
<proteinExistence type="inferred from homology"/>
<accession>A0A1C6FUW6</accession>
<evidence type="ECO:0000259" key="9">
    <source>
        <dbReference type="Pfam" id="PF16916"/>
    </source>
</evidence>
<evidence type="ECO:0000256" key="7">
    <source>
        <dbReference type="SAM" id="Phobius"/>
    </source>
</evidence>
<dbReference type="Gene3D" id="3.30.70.1350">
    <property type="entry name" value="Cation efflux protein, cytoplasmic domain"/>
    <property type="match status" value="1"/>
</dbReference>
<feature type="transmembrane region" description="Helical" evidence="7">
    <location>
        <begin position="25"/>
        <end position="47"/>
    </location>
</feature>
<dbReference type="InterPro" id="IPR058533">
    <property type="entry name" value="Cation_efflux_TM"/>
</dbReference>
<keyword evidence="6 7" id="KW-0472">Membrane</keyword>
<gene>
    <name evidence="10" type="primary">fieF_1</name>
    <name evidence="10" type="ORF">SAMEA3545359_00121</name>
</gene>
<comment type="similarity">
    <text evidence="2">Belongs to the cation diffusion facilitator (CDF) transporter (TC 2.A.4) family.</text>
</comment>
<dbReference type="Gene3D" id="1.20.1510.10">
    <property type="entry name" value="Cation efflux protein transmembrane domain"/>
    <property type="match status" value="1"/>
</dbReference>
<dbReference type="InterPro" id="IPR027469">
    <property type="entry name" value="Cation_efflux_TMD_sf"/>
</dbReference>
<feature type="transmembrane region" description="Helical" evidence="7">
    <location>
        <begin position="197"/>
        <end position="215"/>
    </location>
</feature>
<dbReference type="InterPro" id="IPR002524">
    <property type="entry name" value="Cation_efflux"/>
</dbReference>
<keyword evidence="4 7" id="KW-0812">Transmembrane</keyword>
<name>A0A1C6FUW6_9FIRM</name>
<evidence type="ECO:0000259" key="8">
    <source>
        <dbReference type="Pfam" id="PF01545"/>
    </source>
</evidence>